<feature type="compositionally biased region" description="Acidic residues" evidence="12">
    <location>
        <begin position="154"/>
        <end position="165"/>
    </location>
</feature>
<dbReference type="KEGG" id="ndi:NDAI_0A04630"/>
<dbReference type="FunFam" id="3.30.505.10:FF:000056">
    <property type="entry name" value="Transcription elongation factor Spt6"/>
    <property type="match status" value="1"/>
</dbReference>
<dbReference type="GO" id="GO:0032968">
    <property type="term" value="P:positive regulation of transcription elongation by RNA polymerase II"/>
    <property type="evidence" value="ECO:0007669"/>
    <property type="project" value="EnsemblFungi"/>
</dbReference>
<dbReference type="OMA" id="GYFYLCF"/>
<dbReference type="Gene3D" id="1.10.10.2740">
    <property type="entry name" value="Spt6, Death-like domain"/>
    <property type="match status" value="1"/>
</dbReference>
<dbReference type="eggNOG" id="KOG1856">
    <property type="taxonomic scope" value="Eukaryota"/>
</dbReference>
<dbReference type="GO" id="GO:0016973">
    <property type="term" value="P:poly(A)+ mRNA export from nucleus"/>
    <property type="evidence" value="ECO:0007669"/>
    <property type="project" value="EnsemblFungi"/>
</dbReference>
<dbReference type="SUPFAM" id="SSF53098">
    <property type="entry name" value="Ribonuclease H-like"/>
    <property type="match status" value="1"/>
</dbReference>
<dbReference type="InterPro" id="IPR000980">
    <property type="entry name" value="SH2"/>
</dbReference>
<dbReference type="GO" id="GO:0031491">
    <property type="term" value="F:nucleosome binding"/>
    <property type="evidence" value="ECO:0007669"/>
    <property type="project" value="EnsemblFungi"/>
</dbReference>
<dbReference type="GO" id="GO:0000082">
    <property type="term" value="P:G1/S transition of mitotic cell cycle"/>
    <property type="evidence" value="ECO:0007669"/>
    <property type="project" value="EnsemblFungi"/>
</dbReference>
<dbReference type="STRING" id="1071378.G0W481"/>
<dbReference type="PANTHER" id="PTHR10145:SF6">
    <property type="entry name" value="TRANSCRIPTION ELONGATION FACTOR SPT6"/>
    <property type="match status" value="1"/>
</dbReference>
<evidence type="ECO:0000313" key="14">
    <source>
        <dbReference type="EMBL" id="CCD22619.1"/>
    </source>
</evidence>
<evidence type="ECO:0000256" key="7">
    <source>
        <dbReference type="ARBA" id="ARBA00023163"/>
    </source>
</evidence>
<evidence type="ECO:0000256" key="1">
    <source>
        <dbReference type="ARBA" id="ARBA00004123"/>
    </source>
</evidence>
<dbReference type="InterPro" id="IPR035420">
    <property type="entry name" value="Spt6_SH2"/>
</dbReference>
<dbReference type="InterPro" id="IPR028231">
    <property type="entry name" value="Spt6_YqgF"/>
</dbReference>
<feature type="compositionally biased region" description="Acidic residues" evidence="12">
    <location>
        <begin position="15"/>
        <end position="50"/>
    </location>
</feature>
<comment type="similarity">
    <text evidence="3 10">Belongs to the SPT6 family.</text>
</comment>
<evidence type="ECO:0000256" key="10">
    <source>
        <dbReference type="PIRNR" id="PIRNR036947"/>
    </source>
</evidence>
<dbReference type="SMART" id="SM00252">
    <property type="entry name" value="SH2"/>
    <property type="match status" value="1"/>
</dbReference>
<dbReference type="GO" id="GO:0033554">
    <property type="term" value="P:cellular response to stress"/>
    <property type="evidence" value="ECO:0007669"/>
    <property type="project" value="EnsemblFungi"/>
</dbReference>
<feature type="domain" description="SH2" evidence="13">
    <location>
        <begin position="1258"/>
        <end position="1355"/>
    </location>
</feature>
<dbReference type="SMART" id="SM00732">
    <property type="entry name" value="YqgFc"/>
    <property type="match status" value="1"/>
</dbReference>
<dbReference type="GO" id="GO:0042393">
    <property type="term" value="F:histone binding"/>
    <property type="evidence" value="ECO:0007669"/>
    <property type="project" value="EnsemblFungi"/>
</dbReference>
<dbReference type="PROSITE" id="PS50001">
    <property type="entry name" value="SH2"/>
    <property type="match status" value="1"/>
</dbReference>
<dbReference type="GO" id="GO:0005721">
    <property type="term" value="C:pericentric heterochromatin"/>
    <property type="evidence" value="ECO:0007669"/>
    <property type="project" value="EnsemblFungi"/>
</dbReference>
<dbReference type="InterPro" id="IPR012337">
    <property type="entry name" value="RNaseH-like_sf"/>
</dbReference>
<evidence type="ECO:0000256" key="12">
    <source>
        <dbReference type="SAM" id="MobiDB-lite"/>
    </source>
</evidence>
<evidence type="ECO:0000256" key="11">
    <source>
        <dbReference type="PROSITE-ProRule" id="PRU00191"/>
    </source>
</evidence>
<dbReference type="SUPFAM" id="SSF158832">
    <property type="entry name" value="Tex N-terminal region-like"/>
    <property type="match status" value="1"/>
</dbReference>
<dbReference type="GeneID" id="11494204"/>
<evidence type="ECO:0000256" key="9">
    <source>
        <dbReference type="ARBA" id="ARBA00093389"/>
    </source>
</evidence>
<dbReference type="InterPro" id="IPR023323">
    <property type="entry name" value="Tex-like_dom_sf"/>
</dbReference>
<dbReference type="Proteomes" id="UP000000689">
    <property type="component" value="Chromosome 1"/>
</dbReference>
<proteinExistence type="inferred from homology"/>
<feature type="compositionally biased region" description="Basic and acidic residues" evidence="12">
    <location>
        <begin position="136"/>
        <end position="153"/>
    </location>
</feature>
<dbReference type="Pfam" id="PF14632">
    <property type="entry name" value="SPT6_acidic"/>
    <property type="match status" value="1"/>
</dbReference>
<dbReference type="Gene3D" id="1.10.3500.10">
    <property type="entry name" value="Tex N-terminal region-like"/>
    <property type="match status" value="2"/>
</dbReference>
<dbReference type="HOGENOM" id="CLU_001680_0_1_1"/>
<dbReference type="CDD" id="cd09928">
    <property type="entry name" value="SH2_Cterm_SPT6_like"/>
    <property type="match status" value="1"/>
</dbReference>
<dbReference type="GO" id="GO:0006334">
    <property type="term" value="P:nucleosome assembly"/>
    <property type="evidence" value="ECO:0007669"/>
    <property type="project" value="EnsemblFungi"/>
</dbReference>
<dbReference type="SUPFAM" id="SSF55550">
    <property type="entry name" value="SH2 domain"/>
    <property type="match status" value="1"/>
</dbReference>
<dbReference type="Gene3D" id="3.30.420.140">
    <property type="entry name" value="YqgF/RNase H-like domain"/>
    <property type="match status" value="1"/>
</dbReference>
<evidence type="ECO:0000256" key="6">
    <source>
        <dbReference type="ARBA" id="ARBA00022999"/>
    </source>
</evidence>
<keyword evidence="15" id="KW-1185">Reference proteome</keyword>
<dbReference type="FunFam" id="1.10.10.650:FF:000007">
    <property type="entry name" value="Transcription elongation factor Spt6"/>
    <property type="match status" value="1"/>
</dbReference>
<dbReference type="PANTHER" id="PTHR10145">
    <property type="entry name" value="TRANSCRIPTION ELONGATION FACTOR SPT6"/>
    <property type="match status" value="1"/>
</dbReference>
<dbReference type="InterPro" id="IPR017072">
    <property type="entry name" value="TF_Spt6"/>
</dbReference>
<dbReference type="InterPro" id="IPR006641">
    <property type="entry name" value="YqgF/RNaseH-like_dom"/>
</dbReference>
<dbReference type="InterPro" id="IPR055179">
    <property type="entry name" value="Tex-like_central_region"/>
</dbReference>
<comment type="subcellular location">
    <subcellularLocation>
        <location evidence="2">Chromosome</location>
    </subcellularLocation>
    <subcellularLocation>
        <location evidence="1 10">Nucleus</location>
    </subcellularLocation>
</comment>
<dbReference type="InterPro" id="IPR035019">
    <property type="entry name" value="Spt6_SH2_N"/>
</dbReference>
<evidence type="ECO:0000256" key="8">
    <source>
        <dbReference type="ARBA" id="ARBA00023242"/>
    </source>
</evidence>
<dbReference type="FunFam" id="1.10.10.2740:FF:000002">
    <property type="entry name" value="Transcription elongation factor Spt6"/>
    <property type="match status" value="1"/>
</dbReference>
<evidence type="ECO:0000256" key="5">
    <source>
        <dbReference type="ARBA" id="ARBA00022454"/>
    </source>
</evidence>
<dbReference type="InterPro" id="IPR035018">
    <property type="entry name" value="Spt6_SH2_C"/>
</dbReference>
<dbReference type="PIRSF" id="PIRSF036947">
    <property type="entry name" value="Spt6"/>
    <property type="match status" value="1"/>
</dbReference>
<dbReference type="InterPro" id="IPR037027">
    <property type="entry name" value="YqgF/RNaseH-like_dom_sf"/>
</dbReference>
<dbReference type="Pfam" id="PF22706">
    <property type="entry name" value="Tex_central_region"/>
    <property type="match status" value="1"/>
</dbReference>
<dbReference type="InterPro" id="IPR049540">
    <property type="entry name" value="Spt6-like_S1"/>
</dbReference>
<organism evidence="14 15">
    <name type="scientific">Naumovozyma dairenensis (strain ATCC 10597 / BCRC 20456 / CBS 421 / NBRC 0211 / NRRL Y-12639)</name>
    <name type="common">Saccharomyces dairenensis</name>
    <dbReference type="NCBI Taxonomy" id="1071378"/>
    <lineage>
        <taxon>Eukaryota</taxon>
        <taxon>Fungi</taxon>
        <taxon>Dikarya</taxon>
        <taxon>Ascomycota</taxon>
        <taxon>Saccharomycotina</taxon>
        <taxon>Saccharomycetes</taxon>
        <taxon>Saccharomycetales</taxon>
        <taxon>Saccharomycetaceae</taxon>
        <taxon>Naumovozyma</taxon>
    </lineage>
</organism>
<dbReference type="SUPFAM" id="SSF47781">
    <property type="entry name" value="RuvA domain 2-like"/>
    <property type="match status" value="1"/>
</dbReference>
<dbReference type="Gene3D" id="3.30.505.10">
    <property type="entry name" value="SH2 domain"/>
    <property type="match status" value="2"/>
</dbReference>
<dbReference type="GO" id="GO:0140673">
    <property type="term" value="P:transcription elongation-coupled chromatin remodeling"/>
    <property type="evidence" value="ECO:0007669"/>
    <property type="project" value="EnsemblFungi"/>
</dbReference>
<accession>G0W481</accession>
<dbReference type="InterPro" id="IPR010994">
    <property type="entry name" value="RuvA_2-like"/>
</dbReference>
<dbReference type="Pfam" id="PF21710">
    <property type="entry name" value="Spt6_S1"/>
    <property type="match status" value="1"/>
</dbReference>
<comment type="function">
    <text evidence="10">Plays a role in maintenance of chromatin structure during RNA polymerase II transcription elongation thereby repressing transcription initiation from cryptic promoters. Mediates the reassembly of nucleosomes onto the promoters of at least a selected set of genes during repression; the nucleosome reassembly is essential for transcriptional repression.</text>
</comment>
<dbReference type="GO" id="GO:0000791">
    <property type="term" value="C:euchromatin"/>
    <property type="evidence" value="ECO:0007669"/>
    <property type="project" value="EnsemblFungi"/>
</dbReference>
<dbReference type="FunFam" id="3.30.505.10:FF:000065">
    <property type="entry name" value="Transcription elongation factor SPT6"/>
    <property type="match status" value="1"/>
</dbReference>
<reference evidence="14 15" key="1">
    <citation type="journal article" date="2011" name="Proc. Natl. Acad. Sci. U.S.A.">
        <title>Evolutionary erosion of yeast sex chromosomes by mating-type switching accidents.</title>
        <authorList>
            <person name="Gordon J.L."/>
            <person name="Armisen D."/>
            <person name="Proux-Wera E."/>
            <person name="Oheigeartaigh S.S."/>
            <person name="Byrne K.P."/>
            <person name="Wolfe K.H."/>
        </authorList>
    </citation>
    <scope>NUCLEOTIDE SEQUENCE [LARGE SCALE GENOMIC DNA]</scope>
    <source>
        <strain evidence="15">ATCC 10597 / BCRC 20456 / CBS 421 / NBRC 0211 / NRRL Y-12639</strain>
    </source>
</reference>
<name>G0W481_NAUDC</name>
<sequence length="1452" mass="169620">MDEDREALATAREESVDDNNMDDNPPSDEEEGEDVFDSSEEDDNLDDDEDEARKVKEGFIVDDEEDSDKELVSGTSKRRRKHRRKQREEEDDRLSEDDLDLLMENAGVKRTATATSSGRLKRLKRVGDEEADEDKSEGTTRTHKEDSASRLEDFFSEEENEEEETTTTRRRAEYDELEEDENNRNRVSHKTGILDELDDFIEEDEFSDEDEETRQHRIQERKMMRDQRMKQPTQITGLSSDKIDEMYDIFGDGHDYDWALEIENDEIEEGTLDVGDEGNNGQYDEETGTRSKKKITLRDIYDLQDLKKNLMTDEDMLIRKTDIPERFQELRQGLVNYGNLSLEDQELEKNWISDKTAVDKNFDPSYDLTEFKECVGNAIKFLSQDNLEVPFIYAYRRNYISSKARDGFVLTEDDLWDIVALDIEFHSIIYKRDYVKRFYKELKLNDEMVDDYFENQTTASVAELNSLQDIYNYLEFKYAQEINEVSLEHSETNGKKHMKNSSYEKFKGSSLYKAIDDIGITAEQVGENINSQHQIHAAVDHPTQKPREVVESILNANSKDLQVFTSNVKLAMDTVQKYYALELSKNIKIREKVRSDFYKYYLADVVLTSKGKREIQKGSLYEDIKYAINRTPIHFRRDPDVFLRMLEAERLNLLTVKLHMSSQTQYVNHLFQLSLETTNTSELATEWNNFRKTSFIQAVEKIFADISREIKDDLEKTCQKLVAKTVRHKFMTKLDQAPFIPDLKDPKIPRILTLTCGQGVFGQDAIMAVFVNRKGDFVKDFKIVDNPFDKVNPQNFEDTLDNIIQNCQPNAIGINGPNPKTQKFYKKLQEVIHKKQIVDNKGHNIPIIYVDDEVAIRYQHSERASQEFPNKPPLIKYCIALARYMQSPLLEYSNLSLEELRSLSIHQHQLLLPIDILTRALETAFVDIVNLVGVEVNKATDNAYYASTLKYISGFGKRKAIDFLESLQRLNEPLLARQQLITHNILHKTIFMNSAGFLYISWNEKRQKYEDLEHDQLDSTRIHPEDYHLATKVAADALEYDPDTIAEKEDQGTMSEFIELLREDPDRRTKLESLNLDSYAEELEQKTGQKKSNNLNTIVLELLDGFEELRNDFHPLQGDEIFQTLTGETEKTFFKGCIIPVRIERFWHNDIICTTNSEVECVVNAQRHLGVQLKRPANEIYEVGKTYPAKVIFIDYANISAEVSLLEHDIKHQYVPISYSKDPSIWDLKQELEDSEEEKKITMVEARAKRTHRVINHPYYFPFNGKQAEDYLRSKERGDFVIRQSSRGDDHLVITWKLDKDLFQHVDIKELEKENPLALGRVLVVEGQKYHDLDQIIVEYLQNKIRLLNELTTNEKFKRGNKKEVIKFIEEYSEVNPNKSVYYFSLNYENPGWFYLMFKLNAQSKLYTWNVKLTNTGFFLVNYNYPTVVQLCNGFKTLLRSNSTRNRTTNYH</sequence>
<evidence type="ECO:0000256" key="3">
    <source>
        <dbReference type="ARBA" id="ARBA00009253"/>
    </source>
</evidence>
<evidence type="ECO:0000256" key="2">
    <source>
        <dbReference type="ARBA" id="ARBA00004286"/>
    </source>
</evidence>
<dbReference type="GO" id="GO:0001073">
    <property type="term" value="F:transcription antitermination factor activity, DNA binding"/>
    <property type="evidence" value="ECO:0007669"/>
    <property type="project" value="EnsemblFungi"/>
</dbReference>
<dbReference type="GO" id="GO:0003677">
    <property type="term" value="F:DNA binding"/>
    <property type="evidence" value="ECO:0007669"/>
    <property type="project" value="InterPro"/>
</dbReference>
<dbReference type="Pfam" id="PF14639">
    <property type="entry name" value="YqgF"/>
    <property type="match status" value="1"/>
</dbReference>
<dbReference type="InterPro" id="IPR028088">
    <property type="entry name" value="Spt6_HTH_DNA-bd_dom"/>
</dbReference>
<feature type="compositionally biased region" description="Basic residues" evidence="12">
    <location>
        <begin position="76"/>
        <end position="85"/>
    </location>
</feature>
<dbReference type="Pfam" id="PF14633">
    <property type="entry name" value="SH2_2"/>
    <property type="match status" value="1"/>
</dbReference>
<dbReference type="GO" id="GO:0031440">
    <property type="term" value="P:regulation of mRNA 3'-end processing"/>
    <property type="evidence" value="ECO:0007669"/>
    <property type="project" value="EnsemblFungi"/>
</dbReference>
<evidence type="ECO:0000259" key="13">
    <source>
        <dbReference type="PROSITE" id="PS50001"/>
    </source>
</evidence>
<gene>
    <name evidence="14" type="primary">NDAI0A04630</name>
    <name evidence="14" type="ordered locus">NDAI_0A04630</name>
</gene>
<keyword evidence="5" id="KW-0158">Chromosome</keyword>
<dbReference type="InterPro" id="IPR028083">
    <property type="entry name" value="Spt6_acidic_N_dom"/>
</dbReference>
<keyword evidence="7 10" id="KW-0804">Transcription</keyword>
<dbReference type="InterPro" id="IPR023319">
    <property type="entry name" value="Tex-like_HTH_dom_sf"/>
</dbReference>
<dbReference type="FunFam" id="1.10.150.850:FF:000001">
    <property type="entry name" value="Transcription elongation factor spt6"/>
    <property type="match status" value="1"/>
</dbReference>
<dbReference type="GO" id="GO:0008023">
    <property type="term" value="C:transcription elongation factor complex"/>
    <property type="evidence" value="ECO:0007669"/>
    <property type="project" value="TreeGrafter"/>
</dbReference>
<keyword evidence="6 11" id="KW-0727">SH2 domain</keyword>
<dbReference type="Pfam" id="PF14635">
    <property type="entry name" value="HHH_7"/>
    <property type="match status" value="1"/>
</dbReference>
<protein>
    <recommendedName>
        <fullName evidence="4 10">Transcription elongation factor Spt6</fullName>
    </recommendedName>
</protein>
<evidence type="ECO:0000256" key="4">
    <source>
        <dbReference type="ARBA" id="ARBA00020248"/>
    </source>
</evidence>
<dbReference type="InterPro" id="IPR042066">
    <property type="entry name" value="Spt6_death-like"/>
</dbReference>
<dbReference type="OrthoDB" id="995477at2759"/>
<dbReference type="CDD" id="cd09918">
    <property type="entry name" value="SH2_Nterm_SPT6_like"/>
    <property type="match status" value="1"/>
</dbReference>
<comment type="function">
    <text evidence="9">Histone H3-H4 chaperone that plays a role in maintenance of chromatin structure during RNA polymerase II transcription elongation thereby repressing transcription initiation from cryptic promoters. Mediates the reassembly of nucleosomes onto the promoters of at least a selected set of genes during repression; the nucleosome reassembly is essential for transcriptional repression. Essential for viability.</text>
</comment>
<keyword evidence="8 10" id="KW-0539">Nucleus</keyword>
<dbReference type="InterPro" id="IPR036860">
    <property type="entry name" value="SH2_dom_sf"/>
</dbReference>
<dbReference type="RefSeq" id="XP_003667862.1">
    <property type="nucleotide sequence ID" value="XM_003667814.1"/>
</dbReference>
<dbReference type="Pfam" id="PF14641">
    <property type="entry name" value="HTH_44"/>
    <property type="match status" value="1"/>
</dbReference>
<dbReference type="GO" id="GO:0000122">
    <property type="term" value="P:negative regulation of transcription by RNA polymerase II"/>
    <property type="evidence" value="ECO:0007669"/>
    <property type="project" value="EnsemblFungi"/>
</dbReference>
<dbReference type="EMBL" id="HE580267">
    <property type="protein sequence ID" value="CCD22619.1"/>
    <property type="molecule type" value="Genomic_DNA"/>
</dbReference>
<dbReference type="Gene3D" id="1.10.10.650">
    <property type="entry name" value="RuvA domain 2-like"/>
    <property type="match status" value="1"/>
</dbReference>
<dbReference type="InterPro" id="IPR032706">
    <property type="entry name" value="Spt6_HHH"/>
</dbReference>
<evidence type="ECO:0000313" key="15">
    <source>
        <dbReference type="Proteomes" id="UP000000689"/>
    </source>
</evidence>
<feature type="region of interest" description="Disordered" evidence="12">
    <location>
        <begin position="1"/>
        <end position="189"/>
    </location>
</feature>
<feature type="compositionally biased region" description="Acidic residues" evidence="12">
    <location>
        <begin position="89"/>
        <end position="101"/>
    </location>
</feature>
<dbReference type="Gene3D" id="1.10.150.850">
    <property type="entry name" value="Spt6, helix-hairpin-helix domain"/>
    <property type="match status" value="1"/>
</dbReference>